<dbReference type="Gene3D" id="1.10.10.10">
    <property type="entry name" value="Winged helix-like DNA-binding domain superfamily/Winged helix DNA-binding domain"/>
    <property type="match status" value="1"/>
</dbReference>
<dbReference type="InterPro" id="IPR001867">
    <property type="entry name" value="OmpR/PhoB-type_DNA-bd"/>
</dbReference>
<protein>
    <submittedName>
        <fullName evidence="3">Transcriptional regulatory protein, C terminal</fullName>
    </submittedName>
</protein>
<gene>
    <name evidence="3" type="ORF">SAMN02745149_01635</name>
</gene>
<proteinExistence type="predicted"/>
<organism evidence="3 4">
    <name type="scientific">Treponema porcinum</name>
    <dbReference type="NCBI Taxonomy" id="261392"/>
    <lineage>
        <taxon>Bacteria</taxon>
        <taxon>Pseudomonadati</taxon>
        <taxon>Spirochaetota</taxon>
        <taxon>Spirochaetia</taxon>
        <taxon>Spirochaetales</taxon>
        <taxon>Treponemataceae</taxon>
        <taxon>Treponema</taxon>
    </lineage>
</organism>
<evidence type="ECO:0000313" key="3">
    <source>
        <dbReference type="EMBL" id="SJZ55707.1"/>
    </source>
</evidence>
<dbReference type="SUPFAM" id="SSF46894">
    <property type="entry name" value="C-terminal effector domain of the bipartite response regulators"/>
    <property type="match status" value="1"/>
</dbReference>
<evidence type="ECO:0000313" key="4">
    <source>
        <dbReference type="Proteomes" id="UP000190423"/>
    </source>
</evidence>
<keyword evidence="4" id="KW-1185">Reference proteome</keyword>
<dbReference type="EMBL" id="FUWG01000012">
    <property type="protein sequence ID" value="SJZ55707.1"/>
    <property type="molecule type" value="Genomic_DNA"/>
</dbReference>
<dbReference type="Pfam" id="PF00486">
    <property type="entry name" value="Trans_reg_C"/>
    <property type="match status" value="1"/>
</dbReference>
<keyword evidence="1" id="KW-0238">DNA-binding</keyword>
<dbReference type="Proteomes" id="UP000190423">
    <property type="component" value="Unassembled WGS sequence"/>
</dbReference>
<dbReference type="AlphaFoldDB" id="A0A1T4LM83"/>
<feature type="domain" description="OmpR/PhoB-type" evidence="2">
    <location>
        <begin position="173"/>
        <end position="243"/>
    </location>
</feature>
<dbReference type="GO" id="GO:0003677">
    <property type="term" value="F:DNA binding"/>
    <property type="evidence" value="ECO:0007669"/>
    <property type="project" value="UniProtKB-KW"/>
</dbReference>
<dbReference type="GO" id="GO:0000160">
    <property type="term" value="P:phosphorelay signal transduction system"/>
    <property type="evidence" value="ECO:0007669"/>
    <property type="project" value="InterPro"/>
</dbReference>
<name>A0A1T4LM83_TREPO</name>
<dbReference type="InterPro" id="IPR016032">
    <property type="entry name" value="Sig_transdc_resp-reg_C-effctor"/>
</dbReference>
<evidence type="ECO:0000259" key="2">
    <source>
        <dbReference type="Pfam" id="PF00486"/>
    </source>
</evidence>
<reference evidence="3 4" key="1">
    <citation type="submission" date="2017-02" db="EMBL/GenBank/DDBJ databases">
        <authorList>
            <person name="Peterson S.W."/>
        </authorList>
    </citation>
    <scope>NUCLEOTIDE SEQUENCE [LARGE SCALE GENOMIC DNA]</scope>
    <source>
        <strain evidence="3 4">ATCC BAA-908</strain>
    </source>
</reference>
<sequence>MIYTAMNILFLASPQNKPECSYYSKYITHYGGNCIIYENQDDFFETLQTHSFKPDLLVLDYGQFNHLILNVYNYLKNSYRCSIPAVFFNDPYLQNEDYIDYWHETLEMVYMNGNFRFENYRHSLMILANAMQSYQKEKQDAEKKALPPSGNITAQNETMQNQNQFFCRETAALLSAASYMIYSTLVKKAPEAVSIEELAASIKKNAKTPSRNTVVCLISRIRTALRTAGSDTYDIIKSDNGYRLIKRTAI</sequence>
<evidence type="ECO:0000256" key="1">
    <source>
        <dbReference type="ARBA" id="ARBA00023125"/>
    </source>
</evidence>
<dbReference type="InterPro" id="IPR036388">
    <property type="entry name" value="WH-like_DNA-bd_sf"/>
</dbReference>
<dbReference type="GO" id="GO:0006355">
    <property type="term" value="P:regulation of DNA-templated transcription"/>
    <property type="evidence" value="ECO:0007669"/>
    <property type="project" value="InterPro"/>
</dbReference>
<accession>A0A1T4LM83</accession>